<protein>
    <submittedName>
        <fullName evidence="3">Fasciclin domain-containing protein</fullName>
    </submittedName>
</protein>
<dbReference type="InterPro" id="IPR036378">
    <property type="entry name" value="FAS1_dom_sf"/>
</dbReference>
<organism evidence="3 4">
    <name type="scientific">Paradesertivirga mongoliensis</name>
    <dbReference type="NCBI Taxonomy" id="2100740"/>
    <lineage>
        <taxon>Bacteria</taxon>
        <taxon>Pseudomonadati</taxon>
        <taxon>Bacteroidota</taxon>
        <taxon>Sphingobacteriia</taxon>
        <taxon>Sphingobacteriales</taxon>
        <taxon>Sphingobacteriaceae</taxon>
        <taxon>Paradesertivirga</taxon>
    </lineage>
</organism>
<gene>
    <name evidence="3" type="ORF">ACFSJU_06880</name>
</gene>
<evidence type="ECO:0000256" key="1">
    <source>
        <dbReference type="SAM" id="MobiDB-lite"/>
    </source>
</evidence>
<reference evidence="4" key="1">
    <citation type="journal article" date="2019" name="Int. J. Syst. Evol. Microbiol.">
        <title>The Global Catalogue of Microorganisms (GCM) 10K type strain sequencing project: providing services to taxonomists for standard genome sequencing and annotation.</title>
        <authorList>
            <consortium name="The Broad Institute Genomics Platform"/>
            <consortium name="The Broad Institute Genome Sequencing Center for Infectious Disease"/>
            <person name="Wu L."/>
            <person name="Ma J."/>
        </authorList>
    </citation>
    <scope>NUCLEOTIDE SEQUENCE [LARGE SCALE GENOMIC DNA]</scope>
    <source>
        <strain evidence="4">KCTC 42217</strain>
    </source>
</reference>
<dbReference type="RefSeq" id="WP_255897825.1">
    <property type="nucleotide sequence ID" value="NZ_JAFMZO010000001.1"/>
</dbReference>
<dbReference type="Pfam" id="PF02469">
    <property type="entry name" value="Fasciclin"/>
    <property type="match status" value="1"/>
</dbReference>
<feature type="compositionally biased region" description="Polar residues" evidence="1">
    <location>
        <begin position="394"/>
        <end position="412"/>
    </location>
</feature>
<dbReference type="Proteomes" id="UP001597387">
    <property type="component" value="Unassembled WGS sequence"/>
</dbReference>
<dbReference type="PROSITE" id="PS51257">
    <property type="entry name" value="PROKAR_LIPOPROTEIN"/>
    <property type="match status" value="1"/>
</dbReference>
<evidence type="ECO:0000259" key="2">
    <source>
        <dbReference type="PROSITE" id="PS50213"/>
    </source>
</evidence>
<dbReference type="PANTHER" id="PTHR10900:SF77">
    <property type="entry name" value="FI19380P1"/>
    <property type="match status" value="1"/>
</dbReference>
<dbReference type="PANTHER" id="PTHR10900">
    <property type="entry name" value="PERIOSTIN-RELATED"/>
    <property type="match status" value="1"/>
</dbReference>
<proteinExistence type="predicted"/>
<dbReference type="SUPFAM" id="SSF82153">
    <property type="entry name" value="FAS1 domain"/>
    <property type="match status" value="2"/>
</dbReference>
<accession>A0ABW4ZJU9</accession>
<dbReference type="Gene3D" id="2.30.180.10">
    <property type="entry name" value="FAS1 domain"/>
    <property type="match status" value="2"/>
</dbReference>
<comment type="caution">
    <text evidence="3">The sequence shown here is derived from an EMBL/GenBank/DDBJ whole genome shotgun (WGS) entry which is preliminary data.</text>
</comment>
<dbReference type="PROSITE" id="PS50213">
    <property type="entry name" value="FAS1"/>
    <property type="match status" value="1"/>
</dbReference>
<evidence type="ECO:0000313" key="3">
    <source>
        <dbReference type="EMBL" id="MFD2162111.1"/>
    </source>
</evidence>
<dbReference type="EMBL" id="JBHUHZ010000001">
    <property type="protein sequence ID" value="MFD2162111.1"/>
    <property type="molecule type" value="Genomic_DNA"/>
</dbReference>
<dbReference type="InterPro" id="IPR050904">
    <property type="entry name" value="Adhesion/Biosynth-related"/>
</dbReference>
<keyword evidence="4" id="KW-1185">Reference proteome</keyword>
<name>A0ABW4ZJU9_9SPHI</name>
<dbReference type="SMART" id="SM00554">
    <property type="entry name" value="FAS1"/>
    <property type="match status" value="1"/>
</dbReference>
<sequence length="623" mass="69450">MKKINIHRISVLALCVMILAMVGCKKEPFVSTTSSQVNITGYLEKDPEKFSEWTKILEITGNSGFLQAYGDYTMFAPTNEGVKRYLADMGKTSVEQLDVEELRRVVRFHLLEDTISSRQFGDGKLNTLTMLGQYLITGSSNSGTSGQTNVVINRQANVDLFNVRLGNGYLHVIDNVLRPAKLTVAEMLKANPAEFSIFTEALEATGLYNALNISPVDNPKPDERFLTVIAEPNSVLQAANILSFEDLKTKYNSGNPDLKNPENGVYKYLAYHILLGAKYLADIASAQSHITLTYPEIVQAKFRNREIILDDMEFNGNYEPGVQIVKAKSDVSAINGVLHTVGPYQYNHTYTNGNGDVVTAQGTTNGHFAIKVRVPFPVYWDVADMPETRNSGFFRTGGSTNPPAFRKTSATAPSPVKGWDWPKTGDGFTYQNGVSGGQSAGHAWVFRDYLNLFLGNVASNARQPWIDMKTPVIVRGEYYVWVCWRRKNQSGTWPASDGTTARVRIDGGDPSPKTFAFAEPIPFGDTKTLEQMGWKFYTSTGNPANPWDKIAFPYNQPWQAKNLGLMKIETTGEHTLRMEAIRNSQNANNLDMIHFIPKDWPSQILPRFRPDGTPDFTDYPGTH</sequence>
<dbReference type="InterPro" id="IPR000782">
    <property type="entry name" value="FAS1_domain"/>
</dbReference>
<evidence type="ECO:0000313" key="4">
    <source>
        <dbReference type="Proteomes" id="UP001597387"/>
    </source>
</evidence>
<feature type="region of interest" description="Disordered" evidence="1">
    <location>
        <begin position="394"/>
        <end position="418"/>
    </location>
</feature>
<feature type="domain" description="FAS1" evidence="2">
    <location>
        <begin position="37"/>
        <end position="177"/>
    </location>
</feature>